<protein>
    <submittedName>
        <fullName evidence="2">Uncharacterized protein</fullName>
    </submittedName>
</protein>
<feature type="compositionally biased region" description="Basic and acidic residues" evidence="1">
    <location>
        <begin position="318"/>
        <end position="330"/>
    </location>
</feature>
<dbReference type="EMBL" id="PUHQ01000001">
    <property type="protein sequence ID" value="KAG0667656.1"/>
    <property type="molecule type" value="Genomic_DNA"/>
</dbReference>
<accession>A0A9P7B9J0</accession>
<dbReference type="AlphaFoldDB" id="A0A9P7B9J0"/>
<dbReference type="Proteomes" id="UP000777482">
    <property type="component" value="Unassembled WGS sequence"/>
</dbReference>
<feature type="compositionally biased region" description="Acidic residues" evidence="1">
    <location>
        <begin position="215"/>
        <end position="226"/>
    </location>
</feature>
<feature type="compositionally biased region" description="Basic and acidic residues" evidence="1">
    <location>
        <begin position="138"/>
        <end position="152"/>
    </location>
</feature>
<evidence type="ECO:0000313" key="3">
    <source>
        <dbReference type="Proteomes" id="UP000777482"/>
    </source>
</evidence>
<name>A0A9P7B9J0_RHOMI</name>
<feature type="region of interest" description="Disordered" evidence="1">
    <location>
        <begin position="348"/>
        <end position="441"/>
    </location>
</feature>
<evidence type="ECO:0000313" key="2">
    <source>
        <dbReference type="EMBL" id="KAG0667656.1"/>
    </source>
</evidence>
<feature type="compositionally biased region" description="Basic and acidic residues" evidence="1">
    <location>
        <begin position="161"/>
        <end position="175"/>
    </location>
</feature>
<keyword evidence="3" id="KW-1185">Reference proteome</keyword>
<feature type="region of interest" description="Disordered" evidence="1">
    <location>
        <begin position="117"/>
        <end position="250"/>
    </location>
</feature>
<feature type="region of interest" description="Disordered" evidence="1">
    <location>
        <begin position="1"/>
        <end position="32"/>
    </location>
</feature>
<feature type="compositionally biased region" description="Basic residues" evidence="1">
    <location>
        <begin position="423"/>
        <end position="440"/>
    </location>
</feature>
<feature type="compositionally biased region" description="Basic residues" evidence="1">
    <location>
        <begin position="350"/>
        <end position="368"/>
    </location>
</feature>
<feature type="region of interest" description="Disordered" evidence="1">
    <location>
        <begin position="457"/>
        <end position="518"/>
    </location>
</feature>
<feature type="compositionally biased region" description="Basic and acidic residues" evidence="1">
    <location>
        <begin position="501"/>
        <end position="518"/>
    </location>
</feature>
<sequence>MASPTAQKTPPQLSPRSSPGPPTPGPSKLRKPRASLAIELSSGSDDDDDDERAARLAANEKARAAERFKDRNRVKAAIPDVDPHVILEMFRNPEYHQDPDLIASAILESNYRLRDGGWKWGYDPEVGPSGDDLASGSGERDLQKKKVRRAENDSDTDSDSADDRRASSHKAEKAARKSAKQKRARQRSSDDEEQDDDEEVDQLASDNDGAGSGQDDAEEEEEEDLTREEVMEQEGYWLDPEERDPPEDSYRKAALNRLFRDYNKYAENHIRSRFESDECDGKYAPTWFDLRRLQQQGDLLPLKGPPRDMDAPIILQDGTKRARKPIEKSKTLEKEARWLAQYLKYGGKGLQKKRKKEEKKDQSKKRKKESLEARRARLSGGEAAQKKKEQKKKARVRADPDEEMRWSDDDLTPIASTSTSNKARVKAKAKPTPAKKRRVHFVSDDDDGECWDDLFGHGANTDGWGPAYQDKPSTSASKGQKKKQKPAVGSWASSSSGAFNVKEEEREWFLGEGRRLGD</sequence>
<feature type="region of interest" description="Disordered" evidence="1">
    <location>
        <begin position="298"/>
        <end position="330"/>
    </location>
</feature>
<dbReference type="OrthoDB" id="2525999at2759"/>
<gene>
    <name evidence="2" type="ORF">C6P46_000193</name>
</gene>
<reference evidence="2 3" key="1">
    <citation type="submission" date="2020-11" db="EMBL/GenBank/DDBJ databases">
        <title>Kefir isolates.</title>
        <authorList>
            <person name="Marcisauskas S."/>
            <person name="Kim Y."/>
            <person name="Blasche S."/>
        </authorList>
    </citation>
    <scope>NUCLEOTIDE SEQUENCE [LARGE SCALE GENOMIC DNA]</scope>
    <source>
        <strain evidence="2 3">KR</strain>
    </source>
</reference>
<comment type="caution">
    <text evidence="2">The sequence shown here is derived from an EMBL/GenBank/DDBJ whole genome shotgun (WGS) entry which is preliminary data.</text>
</comment>
<proteinExistence type="predicted"/>
<feature type="compositionally biased region" description="Basic and acidic residues" evidence="1">
    <location>
        <begin position="396"/>
        <end position="408"/>
    </location>
</feature>
<organism evidence="2 3">
    <name type="scientific">Rhodotorula mucilaginosa</name>
    <name type="common">Yeast</name>
    <name type="synonym">Rhodotorula rubra</name>
    <dbReference type="NCBI Taxonomy" id="5537"/>
    <lineage>
        <taxon>Eukaryota</taxon>
        <taxon>Fungi</taxon>
        <taxon>Dikarya</taxon>
        <taxon>Basidiomycota</taxon>
        <taxon>Pucciniomycotina</taxon>
        <taxon>Microbotryomycetes</taxon>
        <taxon>Sporidiobolales</taxon>
        <taxon>Sporidiobolaceae</taxon>
        <taxon>Rhodotorula</taxon>
    </lineage>
</organism>
<feature type="compositionally biased region" description="Acidic residues" evidence="1">
    <location>
        <begin position="190"/>
        <end position="201"/>
    </location>
</feature>
<evidence type="ECO:0000256" key="1">
    <source>
        <dbReference type="SAM" id="MobiDB-lite"/>
    </source>
</evidence>
<feature type="compositionally biased region" description="Low complexity" evidence="1">
    <location>
        <begin position="489"/>
        <end position="498"/>
    </location>
</feature>
<feature type="compositionally biased region" description="Basic residues" evidence="1">
    <location>
        <begin position="176"/>
        <end position="186"/>
    </location>
</feature>
<feature type="compositionally biased region" description="Polar residues" evidence="1">
    <location>
        <begin position="1"/>
        <end position="11"/>
    </location>
</feature>